<accession>A0AAV6WQT3</accession>
<gene>
    <name evidence="9" type="ORF">BUALT_Bualt13G0068600</name>
</gene>
<reference evidence="9" key="1">
    <citation type="submission" date="2019-10" db="EMBL/GenBank/DDBJ databases">
        <authorList>
            <person name="Zhang R."/>
            <person name="Pan Y."/>
            <person name="Wang J."/>
            <person name="Ma R."/>
            <person name="Yu S."/>
        </authorList>
    </citation>
    <scope>NUCLEOTIDE SEQUENCE</scope>
    <source>
        <strain evidence="9">LA-IB0</strain>
        <tissue evidence="9">Leaf</tissue>
    </source>
</reference>
<dbReference type="GO" id="GO:0046983">
    <property type="term" value="F:protein dimerization activity"/>
    <property type="evidence" value="ECO:0007669"/>
    <property type="project" value="InterPro"/>
</dbReference>
<keyword evidence="4" id="KW-0238">DNA-binding</keyword>
<evidence type="ECO:0000256" key="5">
    <source>
        <dbReference type="ARBA" id="ARBA00023163"/>
    </source>
</evidence>
<dbReference type="Pfam" id="PF00010">
    <property type="entry name" value="HLH"/>
    <property type="match status" value="1"/>
</dbReference>
<evidence type="ECO:0000313" key="10">
    <source>
        <dbReference type="Proteomes" id="UP000826271"/>
    </source>
</evidence>
<dbReference type="AlphaFoldDB" id="A0AAV6WQT3"/>
<name>A0AAV6WQT3_9LAMI</name>
<evidence type="ECO:0000256" key="1">
    <source>
        <dbReference type="ARBA" id="ARBA00004123"/>
    </source>
</evidence>
<dbReference type="GO" id="GO:0043565">
    <property type="term" value="F:sequence-specific DNA binding"/>
    <property type="evidence" value="ECO:0007669"/>
    <property type="project" value="TreeGrafter"/>
</dbReference>
<evidence type="ECO:0000256" key="7">
    <source>
        <dbReference type="SAM" id="MobiDB-lite"/>
    </source>
</evidence>
<dbReference type="GO" id="GO:0003700">
    <property type="term" value="F:DNA-binding transcription factor activity"/>
    <property type="evidence" value="ECO:0007669"/>
    <property type="project" value="TreeGrafter"/>
</dbReference>
<evidence type="ECO:0000256" key="6">
    <source>
        <dbReference type="ARBA" id="ARBA00023242"/>
    </source>
</evidence>
<dbReference type="InterPro" id="IPR036638">
    <property type="entry name" value="HLH_DNA-bd_sf"/>
</dbReference>
<evidence type="ECO:0000256" key="4">
    <source>
        <dbReference type="ARBA" id="ARBA00023125"/>
    </source>
</evidence>
<evidence type="ECO:0000259" key="8">
    <source>
        <dbReference type="PROSITE" id="PS50888"/>
    </source>
</evidence>
<comment type="caution">
    <text evidence="9">The sequence shown here is derived from an EMBL/GenBank/DDBJ whole genome shotgun (WGS) entry which is preliminary data.</text>
</comment>
<dbReference type="InterPro" id="IPR051358">
    <property type="entry name" value="TF_AMS/ICE1/BHLH6-like"/>
</dbReference>
<dbReference type="EMBL" id="WHWC01000013">
    <property type="protein sequence ID" value="KAG8371255.1"/>
    <property type="molecule type" value="Genomic_DNA"/>
</dbReference>
<comment type="subcellular location">
    <subcellularLocation>
        <location evidence="1">Nucleus</location>
    </subcellularLocation>
</comment>
<dbReference type="SUPFAM" id="SSF47459">
    <property type="entry name" value="HLH, helix-loop-helix DNA-binding domain"/>
    <property type="match status" value="1"/>
</dbReference>
<feature type="domain" description="BHLH" evidence="8">
    <location>
        <begin position="150"/>
        <end position="199"/>
    </location>
</feature>
<dbReference type="GO" id="GO:0005634">
    <property type="term" value="C:nucleus"/>
    <property type="evidence" value="ECO:0007669"/>
    <property type="project" value="UniProtKB-SubCell"/>
</dbReference>
<dbReference type="SMART" id="SM00353">
    <property type="entry name" value="HLH"/>
    <property type="match status" value="1"/>
</dbReference>
<evidence type="ECO:0000256" key="3">
    <source>
        <dbReference type="ARBA" id="ARBA00023015"/>
    </source>
</evidence>
<keyword evidence="6" id="KW-0539">Nucleus</keyword>
<organism evidence="9 10">
    <name type="scientific">Buddleja alternifolia</name>
    <dbReference type="NCBI Taxonomy" id="168488"/>
    <lineage>
        <taxon>Eukaryota</taxon>
        <taxon>Viridiplantae</taxon>
        <taxon>Streptophyta</taxon>
        <taxon>Embryophyta</taxon>
        <taxon>Tracheophyta</taxon>
        <taxon>Spermatophyta</taxon>
        <taxon>Magnoliopsida</taxon>
        <taxon>eudicotyledons</taxon>
        <taxon>Gunneridae</taxon>
        <taxon>Pentapetalae</taxon>
        <taxon>asterids</taxon>
        <taxon>lamiids</taxon>
        <taxon>Lamiales</taxon>
        <taxon>Scrophulariaceae</taxon>
        <taxon>Buddlejeae</taxon>
        <taxon>Buddleja</taxon>
    </lineage>
</organism>
<keyword evidence="10" id="KW-1185">Reference proteome</keyword>
<proteinExistence type="predicted"/>
<dbReference type="FunFam" id="4.10.280.10:FF:000096">
    <property type="entry name" value="Basic helix-loop-helix (BHLH) DNA-binding superfamily protein"/>
    <property type="match status" value="1"/>
</dbReference>
<feature type="compositionally biased region" description="Acidic residues" evidence="7">
    <location>
        <begin position="118"/>
        <end position="130"/>
    </location>
</feature>
<sequence>MDRAHDEPGLIIPLQEYVSDFGLIDFMDDANFDQFIDLIRGENAPEPILNFNSHEVFDYDQQKIGGGCLDNSQFFAPAPQEDHNQLFGYEVGTNHVANISPDISALNGSYPNDVGEKDYDDDDDDGDTMDGEGSSGTTTHTPKKKKSDKADRSRTLISERKRRGRMKEKLYALRALVPYITKMDKASIVGDAVLYVQDLQMQAKKLKSEIAGLESSLAGGNKYQGRTTQNANKMNATSFYPMIKKILKMDLFQVEERGFYVKIVSKKGKGVAALLYKALDSLTSFKVQSSNLATSAENFVLTFTLHIKEIDVDLSLPNLKLWIASVFLNQGFDFETSTSA</sequence>
<dbReference type="PANTHER" id="PTHR31945:SF17">
    <property type="entry name" value="TRANSCRIPTION FACTOR FER-LIKE IRON DEFICIENCY-INDUCED TRANSCRIPTION FACTOR"/>
    <property type="match status" value="1"/>
</dbReference>
<feature type="compositionally biased region" description="Basic and acidic residues" evidence="7">
    <location>
        <begin position="148"/>
        <end position="159"/>
    </location>
</feature>
<dbReference type="PANTHER" id="PTHR31945">
    <property type="entry name" value="TRANSCRIPTION FACTOR SCREAM2-RELATED"/>
    <property type="match status" value="1"/>
</dbReference>
<keyword evidence="5" id="KW-0804">Transcription</keyword>
<feature type="region of interest" description="Disordered" evidence="7">
    <location>
        <begin position="105"/>
        <end position="161"/>
    </location>
</feature>
<dbReference type="InterPro" id="IPR011598">
    <property type="entry name" value="bHLH_dom"/>
</dbReference>
<protein>
    <recommendedName>
        <fullName evidence="8">BHLH domain-containing protein</fullName>
    </recommendedName>
</protein>
<dbReference type="Proteomes" id="UP000826271">
    <property type="component" value="Unassembled WGS sequence"/>
</dbReference>
<dbReference type="Gene3D" id="4.10.280.10">
    <property type="entry name" value="Helix-loop-helix DNA-binding domain"/>
    <property type="match status" value="1"/>
</dbReference>
<comment type="subunit">
    <text evidence="2">Homodimer.</text>
</comment>
<evidence type="ECO:0000313" key="9">
    <source>
        <dbReference type="EMBL" id="KAG8371255.1"/>
    </source>
</evidence>
<keyword evidence="3" id="KW-0805">Transcription regulation</keyword>
<evidence type="ECO:0000256" key="2">
    <source>
        <dbReference type="ARBA" id="ARBA00011738"/>
    </source>
</evidence>
<feature type="compositionally biased region" description="Low complexity" evidence="7">
    <location>
        <begin position="131"/>
        <end position="140"/>
    </location>
</feature>
<dbReference type="PROSITE" id="PS50888">
    <property type="entry name" value="BHLH"/>
    <property type="match status" value="1"/>
</dbReference>